<comment type="caution">
    <text evidence="3">The sequence shown here is derived from an EMBL/GenBank/DDBJ whole genome shotgun (WGS) entry which is preliminary data.</text>
</comment>
<keyword evidence="1" id="KW-0812">Transmembrane</keyword>
<dbReference type="GO" id="GO:0004622">
    <property type="term" value="F:phosphatidylcholine lysophospholipase activity"/>
    <property type="evidence" value="ECO:0007669"/>
    <property type="project" value="TreeGrafter"/>
</dbReference>
<dbReference type="PANTHER" id="PTHR12277:SF194">
    <property type="entry name" value="FI04476P"/>
    <property type="match status" value="1"/>
</dbReference>
<dbReference type="GO" id="GO:0006660">
    <property type="term" value="P:phosphatidylserine catabolic process"/>
    <property type="evidence" value="ECO:0007669"/>
    <property type="project" value="TreeGrafter"/>
</dbReference>
<dbReference type="InterPro" id="IPR000073">
    <property type="entry name" value="AB_hydrolase_1"/>
</dbReference>
<sequence>MPPPSTGLGFYARAQNFFFYLGVVYAVLIALLATPPVQRFVFYGHKFRWPLFANYDLPEAYGLAPGKTLNLHLNTPDNVTLGAWFVLSDPYYQRHRSSAAEVSPTLPSSAIRDAVRSNPTILFLHGTGGTRALPTRMQFYSQATSRLQANVLALDYRGFGDSTGVPTEEGLGIDAYTAWKWIIEQGAREEDVLVVGHSLGTNVATRLGKQLALEGVKPRGVALLAPFSELAVLLETYPVLRMPILQPITNFHMGRRLIKALTLERYDTLSDIEHLNVPVLLAHATDDPQIKHTHSKTLLDKLMDPYLPKLGFMPSNPGAPLTEAEFETYKESLRKRNDARALLVKQAEIPNFGVVEEFETNYGKVVYVEAMWGGHDVVGLQEGVQDQIAKMFSLGSYS</sequence>
<dbReference type="GO" id="GO:0052651">
    <property type="term" value="P:monoacylglycerol catabolic process"/>
    <property type="evidence" value="ECO:0007669"/>
    <property type="project" value="TreeGrafter"/>
</dbReference>
<feature type="domain" description="AB hydrolase-1" evidence="2">
    <location>
        <begin position="121"/>
        <end position="267"/>
    </location>
</feature>
<evidence type="ECO:0000313" key="4">
    <source>
        <dbReference type="Proteomes" id="UP000813824"/>
    </source>
</evidence>
<keyword evidence="1" id="KW-1133">Transmembrane helix</keyword>
<dbReference type="GO" id="GO:0005789">
    <property type="term" value="C:endoplasmic reticulum membrane"/>
    <property type="evidence" value="ECO:0007669"/>
    <property type="project" value="TreeGrafter"/>
</dbReference>
<evidence type="ECO:0000259" key="2">
    <source>
        <dbReference type="Pfam" id="PF12697"/>
    </source>
</evidence>
<feature type="transmembrane region" description="Helical" evidence="1">
    <location>
        <begin position="17"/>
        <end position="37"/>
    </location>
</feature>
<dbReference type="InterPro" id="IPR029058">
    <property type="entry name" value="AB_hydrolase_fold"/>
</dbReference>
<dbReference type="Pfam" id="PF12697">
    <property type="entry name" value="Abhydrolase_6"/>
    <property type="match status" value="1"/>
</dbReference>
<organism evidence="3 4">
    <name type="scientific">Cristinia sonorae</name>
    <dbReference type="NCBI Taxonomy" id="1940300"/>
    <lineage>
        <taxon>Eukaryota</taxon>
        <taxon>Fungi</taxon>
        <taxon>Dikarya</taxon>
        <taxon>Basidiomycota</taxon>
        <taxon>Agaricomycotina</taxon>
        <taxon>Agaricomycetes</taxon>
        <taxon>Agaricomycetidae</taxon>
        <taxon>Agaricales</taxon>
        <taxon>Pleurotineae</taxon>
        <taxon>Stephanosporaceae</taxon>
        <taxon>Cristinia</taxon>
    </lineage>
</organism>
<evidence type="ECO:0000313" key="3">
    <source>
        <dbReference type="EMBL" id="KAH8103860.1"/>
    </source>
</evidence>
<evidence type="ECO:0000256" key="1">
    <source>
        <dbReference type="SAM" id="Phobius"/>
    </source>
</evidence>
<name>A0A8K0XSE6_9AGAR</name>
<dbReference type="Proteomes" id="UP000813824">
    <property type="component" value="Unassembled WGS sequence"/>
</dbReference>
<reference evidence="3" key="1">
    <citation type="journal article" date="2021" name="New Phytol.">
        <title>Evolutionary innovations through gain and loss of genes in the ectomycorrhizal Boletales.</title>
        <authorList>
            <person name="Wu G."/>
            <person name="Miyauchi S."/>
            <person name="Morin E."/>
            <person name="Kuo A."/>
            <person name="Drula E."/>
            <person name="Varga T."/>
            <person name="Kohler A."/>
            <person name="Feng B."/>
            <person name="Cao Y."/>
            <person name="Lipzen A."/>
            <person name="Daum C."/>
            <person name="Hundley H."/>
            <person name="Pangilinan J."/>
            <person name="Johnson J."/>
            <person name="Barry K."/>
            <person name="LaButti K."/>
            <person name="Ng V."/>
            <person name="Ahrendt S."/>
            <person name="Min B."/>
            <person name="Choi I.G."/>
            <person name="Park H."/>
            <person name="Plett J.M."/>
            <person name="Magnuson J."/>
            <person name="Spatafora J.W."/>
            <person name="Nagy L.G."/>
            <person name="Henrissat B."/>
            <person name="Grigoriev I.V."/>
            <person name="Yang Z.L."/>
            <person name="Xu J."/>
            <person name="Martin F.M."/>
        </authorList>
    </citation>
    <scope>NUCLEOTIDE SEQUENCE</scope>
    <source>
        <strain evidence="3">KKN 215</strain>
    </source>
</reference>
<proteinExistence type="predicted"/>
<dbReference type="GO" id="GO:0047372">
    <property type="term" value="F:monoacylglycerol lipase activity"/>
    <property type="evidence" value="ECO:0007669"/>
    <property type="project" value="TreeGrafter"/>
</dbReference>
<protein>
    <submittedName>
        <fullName evidence="3">Alpha/beta-hydrolase</fullName>
    </submittedName>
</protein>
<accession>A0A8K0XSE6</accession>
<dbReference type="EMBL" id="JAEVFJ010000006">
    <property type="protein sequence ID" value="KAH8103860.1"/>
    <property type="molecule type" value="Genomic_DNA"/>
</dbReference>
<dbReference type="AlphaFoldDB" id="A0A8K0XSE6"/>
<keyword evidence="1" id="KW-0472">Membrane</keyword>
<dbReference type="PANTHER" id="PTHR12277">
    <property type="entry name" value="ALPHA/BETA HYDROLASE DOMAIN-CONTAINING PROTEIN"/>
    <property type="match status" value="1"/>
</dbReference>
<dbReference type="Gene3D" id="3.40.50.1820">
    <property type="entry name" value="alpha/beta hydrolase"/>
    <property type="match status" value="1"/>
</dbReference>
<dbReference type="SUPFAM" id="SSF53474">
    <property type="entry name" value="alpha/beta-Hydrolases"/>
    <property type="match status" value="1"/>
</dbReference>
<keyword evidence="4" id="KW-1185">Reference proteome</keyword>
<dbReference type="OrthoDB" id="446723at2759"/>
<gene>
    <name evidence="3" type="ORF">BXZ70DRAFT_923144</name>
</gene>